<name>A0A5B8V4S7_9BACT</name>
<dbReference type="PANTHER" id="PTHR40112:SF1">
    <property type="entry name" value="H2HPP ISOMERASE"/>
    <property type="match status" value="1"/>
</dbReference>
<reference evidence="2 3" key="1">
    <citation type="journal article" date="2016" name="Int. J. Syst. Evol. Microbiol.">
        <title>Panacibacter ginsenosidivorans gen. nov., sp. nov., with ginsenoside converting activity isolated from soil of a ginseng field.</title>
        <authorList>
            <person name="Siddiqi M.Z."/>
            <person name="Muhammad Shafi S."/>
            <person name="Choi K.D."/>
            <person name="Im W.T."/>
        </authorList>
    </citation>
    <scope>NUCLEOTIDE SEQUENCE [LARGE SCALE GENOMIC DNA]</scope>
    <source>
        <strain evidence="2 3">Gsoil1550</strain>
    </source>
</reference>
<keyword evidence="3" id="KW-1185">Reference proteome</keyword>
<dbReference type="EMBL" id="CP042435">
    <property type="protein sequence ID" value="QEC66199.1"/>
    <property type="molecule type" value="Genomic_DNA"/>
</dbReference>
<accession>A0A5B8V4S7</accession>
<dbReference type="PANTHER" id="PTHR40112">
    <property type="entry name" value="H2HPP ISOMERASE"/>
    <property type="match status" value="1"/>
</dbReference>
<dbReference type="InterPro" id="IPR011051">
    <property type="entry name" value="RmlC_Cupin_sf"/>
</dbReference>
<dbReference type="InterPro" id="IPR052535">
    <property type="entry name" value="Bacilysin_H2HPP_isomerase"/>
</dbReference>
<dbReference type="SUPFAM" id="SSF51182">
    <property type="entry name" value="RmlC-like cupins"/>
    <property type="match status" value="1"/>
</dbReference>
<dbReference type="Gene3D" id="2.60.120.10">
    <property type="entry name" value="Jelly Rolls"/>
    <property type="match status" value="1"/>
</dbReference>
<dbReference type="InterPro" id="IPR014710">
    <property type="entry name" value="RmlC-like_jellyroll"/>
</dbReference>
<evidence type="ECO:0000313" key="2">
    <source>
        <dbReference type="EMBL" id="QEC66199.1"/>
    </source>
</evidence>
<proteinExistence type="predicted"/>
<dbReference type="RefSeq" id="WP_147187999.1">
    <property type="nucleotide sequence ID" value="NZ_CP042435.1"/>
</dbReference>
<evidence type="ECO:0000313" key="3">
    <source>
        <dbReference type="Proteomes" id="UP000321533"/>
    </source>
</evidence>
<dbReference type="OrthoDB" id="9811153at2"/>
<dbReference type="Pfam" id="PF07883">
    <property type="entry name" value="Cupin_2"/>
    <property type="match status" value="1"/>
</dbReference>
<gene>
    <name evidence="2" type="ORF">FRZ67_02335</name>
</gene>
<dbReference type="InterPro" id="IPR013096">
    <property type="entry name" value="Cupin_2"/>
</dbReference>
<sequence length="106" mass="12011">MYFQNIDALNTKEIFPGFTGHFIHTDHQTFVFWDVIAGSSVPAHQHMHEQIVTVREGQFELTVNGETKVMDKGMTAVIPGNTTHAGIAITDCKLLDIFYPVREDYK</sequence>
<evidence type="ECO:0000259" key="1">
    <source>
        <dbReference type="Pfam" id="PF07883"/>
    </source>
</evidence>
<organism evidence="2 3">
    <name type="scientific">Panacibacter ginsenosidivorans</name>
    <dbReference type="NCBI Taxonomy" id="1813871"/>
    <lineage>
        <taxon>Bacteria</taxon>
        <taxon>Pseudomonadati</taxon>
        <taxon>Bacteroidota</taxon>
        <taxon>Chitinophagia</taxon>
        <taxon>Chitinophagales</taxon>
        <taxon>Chitinophagaceae</taxon>
        <taxon>Panacibacter</taxon>
    </lineage>
</organism>
<feature type="domain" description="Cupin type-2" evidence="1">
    <location>
        <begin position="32"/>
        <end position="98"/>
    </location>
</feature>
<dbReference type="Proteomes" id="UP000321533">
    <property type="component" value="Chromosome"/>
</dbReference>
<dbReference type="AlphaFoldDB" id="A0A5B8V4S7"/>
<dbReference type="KEGG" id="pgin:FRZ67_02335"/>
<dbReference type="CDD" id="cd02238">
    <property type="entry name" value="cupin_KdgF"/>
    <property type="match status" value="1"/>
</dbReference>
<protein>
    <submittedName>
        <fullName evidence="2">Cupin domain-containing protein</fullName>
    </submittedName>
</protein>